<dbReference type="NCBIfam" id="NF037995">
    <property type="entry name" value="TRAP_S1"/>
    <property type="match status" value="1"/>
</dbReference>
<reference evidence="3 4" key="2">
    <citation type="submission" date="2020-03" db="EMBL/GenBank/DDBJ databases">
        <title>Roseomonas stagni sp. nov., isolated from pond water in Japan.</title>
        <authorList>
            <person name="Furuhata K."/>
            <person name="Miyamoto H."/>
            <person name="Goto K."/>
        </authorList>
    </citation>
    <scope>NUCLEOTIDE SEQUENCE [LARGE SCALE GENOMIC DNA]</scope>
    <source>
        <strain evidence="3 4">PeD5</strain>
    </source>
</reference>
<evidence type="ECO:0000313" key="3">
    <source>
        <dbReference type="EMBL" id="NGM20110.1"/>
    </source>
</evidence>
<gene>
    <name evidence="3" type="ORF">G3576_08800</name>
</gene>
<evidence type="ECO:0000256" key="1">
    <source>
        <dbReference type="ARBA" id="ARBA00022729"/>
    </source>
</evidence>
<dbReference type="Pfam" id="PF03480">
    <property type="entry name" value="DctP"/>
    <property type="match status" value="1"/>
</dbReference>
<organism evidence="3 4">
    <name type="scientific">Falsiroseomonas algicola</name>
    <dbReference type="NCBI Taxonomy" id="2716930"/>
    <lineage>
        <taxon>Bacteria</taxon>
        <taxon>Pseudomonadati</taxon>
        <taxon>Pseudomonadota</taxon>
        <taxon>Alphaproteobacteria</taxon>
        <taxon>Acetobacterales</taxon>
        <taxon>Roseomonadaceae</taxon>
        <taxon>Falsiroseomonas</taxon>
    </lineage>
</organism>
<dbReference type="GO" id="GO:0055085">
    <property type="term" value="P:transmembrane transport"/>
    <property type="evidence" value="ECO:0007669"/>
    <property type="project" value="InterPro"/>
</dbReference>
<dbReference type="InterPro" id="IPR018389">
    <property type="entry name" value="DctP_fam"/>
</dbReference>
<dbReference type="InterPro" id="IPR038404">
    <property type="entry name" value="TRAP_DctP_sf"/>
</dbReference>
<evidence type="ECO:0000313" key="4">
    <source>
        <dbReference type="Proteomes" id="UP000475385"/>
    </source>
</evidence>
<sequence length="358" mass="39449">MTTIRRRSLLAGSAALPIFAANTAQAQTALNIQIAASHPVQNFWIHIMKNVFQPEVDKFLRDNGNTHRINWREAYGGTLYRFQDTMEAVRDNITDIGYVGTLWEGSTMPLQNVTYFTPFATGDHGLIANAFERMNETVPAIRQNWNGLNMIPLSSYITDTYHIWSNFPIRSLDDLRNRKLAAPGTSAGWLSGTGATPVDGALTTYYTDIQTGVIEGALSFYVGILPTRVHEVAKYITECDLGAMYVGGIAVNSQRYGRYPEIVRRALVAAGKASTAAHIRDVSDRVATAKSEMVQKGAIVSTLPAAERDRWIRGLPNLAKTWADSSGAASRDVLNAYFASIREAGQTPGRNWDRELTA</sequence>
<keyword evidence="4" id="KW-1185">Reference proteome</keyword>
<dbReference type="Proteomes" id="UP000475385">
    <property type="component" value="Unassembled WGS sequence"/>
</dbReference>
<dbReference type="Gene3D" id="3.40.190.170">
    <property type="entry name" value="Bacterial extracellular solute-binding protein, family 7"/>
    <property type="match status" value="1"/>
</dbReference>
<reference evidence="3 4" key="1">
    <citation type="submission" date="2020-02" db="EMBL/GenBank/DDBJ databases">
        <authorList>
            <person name="Kim H.M."/>
            <person name="Jeon C.O."/>
        </authorList>
    </citation>
    <scope>NUCLEOTIDE SEQUENCE [LARGE SCALE GENOMIC DNA]</scope>
    <source>
        <strain evidence="3 4">PeD5</strain>
    </source>
</reference>
<evidence type="ECO:0000256" key="2">
    <source>
        <dbReference type="SAM" id="SignalP"/>
    </source>
</evidence>
<dbReference type="AlphaFoldDB" id="A0A6M1LIK5"/>
<feature type="signal peptide" evidence="2">
    <location>
        <begin position="1"/>
        <end position="26"/>
    </location>
</feature>
<keyword evidence="1 2" id="KW-0732">Signal</keyword>
<comment type="caution">
    <text evidence="3">The sequence shown here is derived from an EMBL/GenBank/DDBJ whole genome shotgun (WGS) entry which is preliminary data.</text>
</comment>
<name>A0A6M1LIK5_9PROT</name>
<dbReference type="PANTHER" id="PTHR33376">
    <property type="match status" value="1"/>
</dbReference>
<dbReference type="EMBL" id="JAAIKB010000003">
    <property type="protein sequence ID" value="NGM20110.1"/>
    <property type="molecule type" value="Genomic_DNA"/>
</dbReference>
<feature type="chain" id="PRO_5026683556" evidence="2">
    <location>
        <begin position="27"/>
        <end position="358"/>
    </location>
</feature>
<accession>A0A6M1LIK5</accession>
<dbReference type="PANTHER" id="PTHR33376:SF15">
    <property type="entry name" value="BLL6794 PROTEIN"/>
    <property type="match status" value="1"/>
</dbReference>
<dbReference type="RefSeq" id="WP_164694022.1">
    <property type="nucleotide sequence ID" value="NZ_JAAIKB010000003.1"/>
</dbReference>
<proteinExistence type="predicted"/>
<dbReference type="CDD" id="cd13666">
    <property type="entry name" value="PBP2_TRAP_DctP_like_1"/>
    <property type="match status" value="1"/>
</dbReference>
<protein>
    <submittedName>
        <fullName evidence="3">C4-dicarboxylate ABC transporter substrate-binding protein</fullName>
    </submittedName>
</protein>